<accession>A0A1I8AYK5</accession>
<evidence type="ECO:0000313" key="2">
    <source>
        <dbReference type="WBParaSite" id="MhA1_Contig1059.frz3.gene9"/>
    </source>
</evidence>
<protein>
    <submittedName>
        <fullName evidence="2">TolC family protein</fullName>
    </submittedName>
</protein>
<organism evidence="1 2">
    <name type="scientific">Meloidogyne hapla</name>
    <name type="common">Root-knot nematode worm</name>
    <dbReference type="NCBI Taxonomy" id="6305"/>
    <lineage>
        <taxon>Eukaryota</taxon>
        <taxon>Metazoa</taxon>
        <taxon>Ecdysozoa</taxon>
        <taxon>Nematoda</taxon>
        <taxon>Chromadorea</taxon>
        <taxon>Rhabditida</taxon>
        <taxon>Tylenchina</taxon>
        <taxon>Tylenchomorpha</taxon>
        <taxon>Tylenchoidea</taxon>
        <taxon>Meloidogynidae</taxon>
        <taxon>Meloidogyninae</taxon>
        <taxon>Meloidogyne</taxon>
    </lineage>
</organism>
<dbReference type="WBParaSite" id="MhA1_Contig1059.frz3.gene9">
    <property type="protein sequence ID" value="MhA1_Contig1059.frz3.gene9"/>
    <property type="gene ID" value="MhA1_Contig1059.frz3.gene9"/>
</dbReference>
<keyword evidence="1" id="KW-1185">Reference proteome</keyword>
<reference evidence="2" key="1">
    <citation type="submission" date="2016-11" db="UniProtKB">
        <authorList>
            <consortium name="WormBaseParasite"/>
        </authorList>
    </citation>
    <scope>IDENTIFICATION</scope>
</reference>
<dbReference type="AlphaFoldDB" id="A0A1I8AYK5"/>
<proteinExistence type="predicted"/>
<evidence type="ECO:0000313" key="1">
    <source>
        <dbReference type="Proteomes" id="UP000095281"/>
    </source>
</evidence>
<dbReference type="Proteomes" id="UP000095281">
    <property type="component" value="Unplaced"/>
</dbReference>
<name>A0A1I8AYK5_MELHA</name>
<sequence length="99" mass="11664">MVNCSSNISLDFKNLNMWAGMVTTEELTKALEQNNKLIKLNKKFLVNATGELKENLLVEKTRLDEQKNQLFYLYQELINKDQNRIIDFQNSMQVFFISK</sequence>